<dbReference type="Gene3D" id="2.40.10.10">
    <property type="entry name" value="Trypsin-like serine proteases"/>
    <property type="match status" value="1"/>
</dbReference>
<dbReference type="PANTHER" id="PTHR24256">
    <property type="entry name" value="TRYPTASE-RELATED"/>
    <property type="match status" value="1"/>
</dbReference>
<name>A0ABS9HKW7_9CORY</name>
<comment type="caution">
    <text evidence="3">The sequence shown here is derived from an EMBL/GenBank/DDBJ whole genome shotgun (WGS) entry which is preliminary data.</text>
</comment>
<keyword evidence="4" id="KW-1185">Reference proteome</keyword>
<organism evidence="3 4">
    <name type="scientific">Corynebacterium parakroppenstedtii</name>
    <dbReference type="NCBI Taxonomy" id="2828363"/>
    <lineage>
        <taxon>Bacteria</taxon>
        <taxon>Bacillati</taxon>
        <taxon>Actinomycetota</taxon>
        <taxon>Actinomycetes</taxon>
        <taxon>Mycobacteriales</taxon>
        <taxon>Corynebacteriaceae</taxon>
        <taxon>Corynebacterium</taxon>
    </lineage>
</organism>
<dbReference type="PRINTS" id="PR00722">
    <property type="entry name" value="CHYMOTRYPSIN"/>
</dbReference>
<evidence type="ECO:0000256" key="1">
    <source>
        <dbReference type="ARBA" id="ARBA00023157"/>
    </source>
</evidence>
<evidence type="ECO:0000313" key="4">
    <source>
        <dbReference type="Proteomes" id="UP001200604"/>
    </source>
</evidence>
<evidence type="ECO:0000259" key="2">
    <source>
        <dbReference type="PROSITE" id="PS50240"/>
    </source>
</evidence>
<dbReference type="Pfam" id="PF00089">
    <property type="entry name" value="Trypsin"/>
    <property type="match status" value="1"/>
</dbReference>
<dbReference type="InterPro" id="IPR001314">
    <property type="entry name" value="Peptidase_S1A"/>
</dbReference>
<dbReference type="InterPro" id="IPR018114">
    <property type="entry name" value="TRYPSIN_HIS"/>
</dbReference>
<dbReference type="Proteomes" id="UP001200604">
    <property type="component" value="Unassembled WGS sequence"/>
</dbReference>
<accession>A0ABS9HKW7</accession>
<dbReference type="InterPro" id="IPR043504">
    <property type="entry name" value="Peptidase_S1_PA_chymotrypsin"/>
</dbReference>
<dbReference type="PROSITE" id="PS50240">
    <property type="entry name" value="TRYPSIN_DOM"/>
    <property type="match status" value="1"/>
</dbReference>
<dbReference type="GeneID" id="92727762"/>
<protein>
    <submittedName>
        <fullName evidence="3">S1 family peptidase</fullName>
    </submittedName>
</protein>
<reference evidence="3 4" key="1">
    <citation type="submission" date="2022-01" db="EMBL/GenBank/DDBJ databases">
        <title>Identification and Characterization of Corynebacterium sp.</title>
        <authorList>
            <person name="Luo Q."/>
            <person name="Qu P."/>
            <person name="Chen Q."/>
        </authorList>
    </citation>
    <scope>NUCLEOTIDE SEQUENCE [LARGE SCALE GENOMIC DNA]</scope>
    <source>
        <strain evidence="3 4">MC-12</strain>
    </source>
</reference>
<feature type="domain" description="Peptidase S1" evidence="2">
    <location>
        <begin position="9"/>
        <end position="201"/>
    </location>
</feature>
<sequence>MAAPSANAVADGYNAVFEPWSAEVLIGGVCSGSVLSDRWVITAAHCLGNSHGPGGHVKIGERAQQTFKVDRVVREPGGADVALVRTDVSMGVRPIMLPSPGPMPNQPGQFTGWGHARFPEKQGLAFVSGPTRGPRPGNADMFETKSIIGHQEHGDSGGAFHIGPVLYGVLCSSSGKDGQGRTMANYTKVDQFLPWIYGTIFTQSWP</sequence>
<dbReference type="EMBL" id="JAKJKU010000004">
    <property type="protein sequence ID" value="MCF6774457.1"/>
    <property type="molecule type" value="Genomic_DNA"/>
</dbReference>
<keyword evidence="1" id="KW-1015">Disulfide bond</keyword>
<proteinExistence type="predicted"/>
<dbReference type="InterPro" id="IPR001254">
    <property type="entry name" value="Trypsin_dom"/>
</dbReference>
<dbReference type="SMART" id="SM00020">
    <property type="entry name" value="Tryp_SPc"/>
    <property type="match status" value="1"/>
</dbReference>
<dbReference type="SUPFAM" id="SSF50494">
    <property type="entry name" value="Trypsin-like serine proteases"/>
    <property type="match status" value="1"/>
</dbReference>
<dbReference type="InterPro" id="IPR051487">
    <property type="entry name" value="Ser/Thr_Proteases_Immune/Dev"/>
</dbReference>
<dbReference type="InterPro" id="IPR009003">
    <property type="entry name" value="Peptidase_S1_PA"/>
</dbReference>
<dbReference type="PROSITE" id="PS00134">
    <property type="entry name" value="TRYPSIN_HIS"/>
    <property type="match status" value="1"/>
</dbReference>
<dbReference type="RefSeq" id="WP_046201890.1">
    <property type="nucleotide sequence ID" value="NZ_JAFFSY010000003.1"/>
</dbReference>
<gene>
    <name evidence="3" type="ORF">L3H44_08575</name>
</gene>
<evidence type="ECO:0000313" key="3">
    <source>
        <dbReference type="EMBL" id="MCF6774457.1"/>
    </source>
</evidence>